<keyword evidence="4" id="KW-1133">Transmembrane helix</keyword>
<evidence type="ECO:0000313" key="7">
    <source>
        <dbReference type="EMBL" id="TGL96684.1"/>
    </source>
</evidence>
<evidence type="ECO:0000256" key="1">
    <source>
        <dbReference type="ARBA" id="ARBA00004651"/>
    </source>
</evidence>
<keyword evidence="5" id="KW-0472">Membrane</keyword>
<dbReference type="InterPro" id="IPR050448">
    <property type="entry name" value="OpgB/LTA_synthase_biosynth"/>
</dbReference>
<dbReference type="CDD" id="cd16015">
    <property type="entry name" value="LTA_synthase"/>
    <property type="match status" value="1"/>
</dbReference>
<comment type="caution">
    <text evidence="7">The sequence shown here is derived from an EMBL/GenBank/DDBJ whole genome shotgun (WGS) entry which is preliminary data.</text>
</comment>
<dbReference type="GO" id="GO:0005886">
    <property type="term" value="C:plasma membrane"/>
    <property type="evidence" value="ECO:0007669"/>
    <property type="project" value="UniProtKB-SubCell"/>
</dbReference>
<dbReference type="Proteomes" id="UP000298429">
    <property type="component" value="Unassembled WGS sequence"/>
</dbReference>
<comment type="subcellular location">
    <subcellularLocation>
        <location evidence="1">Cell membrane</location>
        <topology evidence="1">Multi-pass membrane protein</topology>
    </subcellularLocation>
</comment>
<evidence type="ECO:0000256" key="4">
    <source>
        <dbReference type="ARBA" id="ARBA00022989"/>
    </source>
</evidence>
<gene>
    <name evidence="7" type="ORF">EHQ76_15695</name>
</gene>
<evidence type="ECO:0000256" key="5">
    <source>
        <dbReference type="ARBA" id="ARBA00023136"/>
    </source>
</evidence>
<proteinExistence type="predicted"/>
<evidence type="ECO:0000256" key="3">
    <source>
        <dbReference type="ARBA" id="ARBA00022692"/>
    </source>
</evidence>
<reference evidence="7 8" key="1">
    <citation type="journal article" date="2019" name="PLoS Negl. Trop. Dis.">
        <title>Revisiting the worldwide diversity of Leptospira species in the environment.</title>
        <authorList>
            <person name="Vincent A.T."/>
            <person name="Schiettekatte O."/>
            <person name="Bourhy P."/>
            <person name="Veyrier F.J."/>
            <person name="Picardeau M."/>
        </authorList>
    </citation>
    <scope>NUCLEOTIDE SEQUENCE [LARGE SCALE GENOMIC DNA]</scope>
    <source>
        <strain evidence="7 8">201702444</strain>
    </source>
</reference>
<name>A0A5F2AZR1_9LEPT</name>
<evidence type="ECO:0000259" key="6">
    <source>
        <dbReference type="Pfam" id="PF00884"/>
    </source>
</evidence>
<dbReference type="Pfam" id="PF00884">
    <property type="entry name" value="Sulfatase"/>
    <property type="match status" value="1"/>
</dbReference>
<dbReference type="Gene3D" id="3.40.720.10">
    <property type="entry name" value="Alkaline Phosphatase, subunit A"/>
    <property type="match status" value="1"/>
</dbReference>
<organism evidence="7 8">
    <name type="scientific">Leptospira barantonii</name>
    <dbReference type="NCBI Taxonomy" id="2023184"/>
    <lineage>
        <taxon>Bacteria</taxon>
        <taxon>Pseudomonadati</taxon>
        <taxon>Spirochaetota</taxon>
        <taxon>Spirochaetia</taxon>
        <taxon>Leptospirales</taxon>
        <taxon>Leptospiraceae</taxon>
        <taxon>Leptospira</taxon>
    </lineage>
</organism>
<feature type="non-terminal residue" evidence="7">
    <location>
        <position position="1"/>
    </location>
</feature>
<dbReference type="OrthoDB" id="5901192at2"/>
<accession>A0A5F2AZR1</accession>
<dbReference type="PANTHER" id="PTHR47371">
    <property type="entry name" value="LIPOTEICHOIC ACID SYNTHASE"/>
    <property type="match status" value="1"/>
</dbReference>
<dbReference type="PANTHER" id="PTHR47371:SF3">
    <property type="entry name" value="PHOSPHOGLYCEROL TRANSFERASE I"/>
    <property type="match status" value="1"/>
</dbReference>
<keyword evidence="2" id="KW-1003">Cell membrane</keyword>
<dbReference type="RefSeq" id="WP_135671871.1">
    <property type="nucleotide sequence ID" value="NZ_RQGN01000086.1"/>
</dbReference>
<feature type="domain" description="Sulfatase N-terminal" evidence="6">
    <location>
        <begin position="20"/>
        <end position="156"/>
    </location>
</feature>
<keyword evidence="3" id="KW-0812">Transmembrane</keyword>
<evidence type="ECO:0000313" key="8">
    <source>
        <dbReference type="Proteomes" id="UP000298429"/>
    </source>
</evidence>
<sequence length="263" mass="30263">DTVLGEKEIAKLGRFKLGAWGYDDADVLQLLHEKISSSKKPVLGLALTLTTHYPYRTPSEKFRIFDPSTRDYDFLNVYNYADWAVHNFITQAEKSGYFKNTIFVFVADHTHHRYLDYYEDRNVPFLIYAPGRVAPALDETIASQLDVIPTILGLVGKKAVFSSMGRNLLAPGRTQTAYFAYGNLFGWIENEHFYLRFFDGKEDLSYNIQPPRQKNNFCEKDPAVCDDMSKKAKAYLNLSYELLNKNIVFPSDVELQKEIDPKK</sequence>
<dbReference type="SUPFAM" id="SSF53649">
    <property type="entry name" value="Alkaline phosphatase-like"/>
    <property type="match status" value="1"/>
</dbReference>
<dbReference type="Gene3D" id="3.30.1120.80">
    <property type="match status" value="1"/>
</dbReference>
<dbReference type="EMBL" id="RQGN01000086">
    <property type="protein sequence ID" value="TGL96684.1"/>
    <property type="molecule type" value="Genomic_DNA"/>
</dbReference>
<dbReference type="AlphaFoldDB" id="A0A5F2AZR1"/>
<evidence type="ECO:0000256" key="2">
    <source>
        <dbReference type="ARBA" id="ARBA00022475"/>
    </source>
</evidence>
<dbReference type="InterPro" id="IPR017850">
    <property type="entry name" value="Alkaline_phosphatase_core_sf"/>
</dbReference>
<dbReference type="InterPro" id="IPR000917">
    <property type="entry name" value="Sulfatase_N"/>
</dbReference>
<protein>
    <submittedName>
        <fullName evidence="7">DUF229 domain-containing protein</fullName>
    </submittedName>
</protein>